<dbReference type="AlphaFoldDB" id="A0A3M2IZP5"/>
<sequence>MFLRSRQVGTACVTMLACGLMVALGGDLNLPVPGAEVPIVVGTLAPLVQAWAVLSCADGDYRWIETVTPRSLAHPRMLLLGVLSLVAVALVFTSAWLAMGSGTALALVCSFWILAGLGTVGWVAGGRVPSLALPLVFTLTCISFGSGSGDGGAARWALLLVEPGAPEALAAAALGMLVAVSGWWTRDRIPPGPWHRLRDRSYPRPRSRLVQRGSR</sequence>
<keyword evidence="3" id="KW-1185">Reference proteome</keyword>
<name>A0A3M2IZP5_9CELL</name>
<organism evidence="2 3">
    <name type="scientific">Cellulomonas triticagri</name>
    <dbReference type="NCBI Taxonomy" id="2483352"/>
    <lineage>
        <taxon>Bacteria</taxon>
        <taxon>Bacillati</taxon>
        <taxon>Actinomycetota</taxon>
        <taxon>Actinomycetes</taxon>
        <taxon>Micrococcales</taxon>
        <taxon>Cellulomonadaceae</taxon>
        <taxon>Cellulomonas</taxon>
    </lineage>
</organism>
<dbReference type="EMBL" id="RFFI01000103">
    <property type="protein sequence ID" value="RMI06599.1"/>
    <property type="molecule type" value="Genomic_DNA"/>
</dbReference>
<keyword evidence="1" id="KW-0472">Membrane</keyword>
<accession>A0A3M2IZP5</accession>
<feature type="transmembrane region" description="Helical" evidence="1">
    <location>
        <begin position="78"/>
        <end position="98"/>
    </location>
</feature>
<feature type="transmembrane region" description="Helical" evidence="1">
    <location>
        <begin position="35"/>
        <end position="57"/>
    </location>
</feature>
<reference evidence="2 3" key="1">
    <citation type="submission" date="2018-10" db="EMBL/GenBank/DDBJ databases">
        <title>Isolation, diversity and antifungal activity of actinobacteria from wheat.</title>
        <authorList>
            <person name="Han C."/>
        </authorList>
    </citation>
    <scope>NUCLEOTIDE SEQUENCE [LARGE SCALE GENOMIC DNA]</scope>
    <source>
        <strain evidence="2 3">NEAU-YY56</strain>
    </source>
</reference>
<feature type="transmembrane region" description="Helical" evidence="1">
    <location>
        <begin position="131"/>
        <end position="148"/>
    </location>
</feature>
<keyword evidence="1" id="KW-1133">Transmembrane helix</keyword>
<evidence type="ECO:0000313" key="3">
    <source>
        <dbReference type="Proteomes" id="UP000269289"/>
    </source>
</evidence>
<gene>
    <name evidence="2" type="ORF">EBM89_15885</name>
</gene>
<dbReference type="Proteomes" id="UP000269289">
    <property type="component" value="Unassembled WGS sequence"/>
</dbReference>
<keyword evidence="1" id="KW-0812">Transmembrane</keyword>
<evidence type="ECO:0000256" key="1">
    <source>
        <dbReference type="SAM" id="Phobius"/>
    </source>
</evidence>
<dbReference type="PROSITE" id="PS51257">
    <property type="entry name" value="PROKAR_LIPOPROTEIN"/>
    <property type="match status" value="1"/>
</dbReference>
<feature type="transmembrane region" description="Helical" evidence="1">
    <location>
        <begin position="104"/>
        <end position="124"/>
    </location>
</feature>
<feature type="transmembrane region" description="Helical" evidence="1">
    <location>
        <begin position="168"/>
        <end position="185"/>
    </location>
</feature>
<evidence type="ECO:0000313" key="2">
    <source>
        <dbReference type="EMBL" id="RMI06599.1"/>
    </source>
</evidence>
<comment type="caution">
    <text evidence="2">The sequence shown here is derived from an EMBL/GenBank/DDBJ whole genome shotgun (WGS) entry which is preliminary data.</text>
</comment>
<proteinExistence type="predicted"/>
<protein>
    <submittedName>
        <fullName evidence="2">Uncharacterized protein</fullName>
    </submittedName>
</protein>